<feature type="transmembrane region" description="Helical" evidence="1">
    <location>
        <begin position="7"/>
        <end position="28"/>
    </location>
</feature>
<gene>
    <name evidence="2" type="ORF">GD597_16410</name>
</gene>
<feature type="transmembrane region" description="Helical" evidence="1">
    <location>
        <begin position="73"/>
        <end position="97"/>
    </location>
</feature>
<feature type="transmembrane region" description="Helical" evidence="1">
    <location>
        <begin position="117"/>
        <end position="140"/>
    </location>
</feature>
<comment type="caution">
    <text evidence="2">The sequence shown here is derived from an EMBL/GenBank/DDBJ whole genome shotgun (WGS) entry which is preliminary data.</text>
</comment>
<dbReference type="AlphaFoldDB" id="A0A8J8FFQ0"/>
<reference evidence="2" key="1">
    <citation type="submission" date="2019-10" db="EMBL/GenBank/DDBJ databases">
        <title>Draft genome sequence of Panacibacter sp. KCS-6.</title>
        <authorList>
            <person name="Yim K.J."/>
        </authorList>
    </citation>
    <scope>NUCLEOTIDE SEQUENCE</scope>
    <source>
        <strain evidence="2">KCS-6</strain>
    </source>
</reference>
<keyword evidence="1" id="KW-1133">Transmembrane helix</keyword>
<keyword evidence="1" id="KW-0812">Transmembrane</keyword>
<sequence length="154" mass="17497">MGLYRILSFFVNFFCAFLAVITAVGLMVSLSNPAGLLQVFLMASVVLYGWFANKFYLEVIMKLQKMSKKQKDWLQVNGIVALVFSILGISNSIYIYYNPDTFDDLLSEMPEKIADPHQMLINVATVLLVFCALLLVHIIWTYKLVKKHADSFEG</sequence>
<evidence type="ECO:0000256" key="1">
    <source>
        <dbReference type="SAM" id="Phobius"/>
    </source>
</evidence>
<evidence type="ECO:0000313" key="3">
    <source>
        <dbReference type="Proteomes" id="UP000598971"/>
    </source>
</evidence>
<evidence type="ECO:0000313" key="2">
    <source>
        <dbReference type="EMBL" id="NNV57058.1"/>
    </source>
</evidence>
<keyword evidence="3" id="KW-1185">Reference proteome</keyword>
<dbReference type="Proteomes" id="UP000598971">
    <property type="component" value="Unassembled WGS sequence"/>
</dbReference>
<organism evidence="2 3">
    <name type="scientific">Limnovirga soli</name>
    <dbReference type="NCBI Taxonomy" id="2656915"/>
    <lineage>
        <taxon>Bacteria</taxon>
        <taxon>Pseudomonadati</taxon>
        <taxon>Bacteroidota</taxon>
        <taxon>Chitinophagia</taxon>
        <taxon>Chitinophagales</taxon>
        <taxon>Chitinophagaceae</taxon>
        <taxon>Limnovirga</taxon>
    </lineage>
</organism>
<protein>
    <submittedName>
        <fullName evidence="2">Uncharacterized protein</fullName>
    </submittedName>
</protein>
<keyword evidence="1" id="KW-0472">Membrane</keyword>
<accession>A0A8J8FFQ0</accession>
<dbReference type="EMBL" id="WHPF01000012">
    <property type="protein sequence ID" value="NNV57058.1"/>
    <property type="molecule type" value="Genomic_DNA"/>
</dbReference>
<proteinExistence type="predicted"/>
<feature type="transmembrane region" description="Helical" evidence="1">
    <location>
        <begin position="34"/>
        <end position="52"/>
    </location>
</feature>
<dbReference type="RefSeq" id="WP_171609004.1">
    <property type="nucleotide sequence ID" value="NZ_WHPF01000012.1"/>
</dbReference>
<name>A0A8J8FFQ0_9BACT</name>